<reference evidence="5 6" key="1">
    <citation type="submission" date="2021-06" db="EMBL/GenBank/DDBJ databases">
        <title>Enterococcus alishanensis sp. nov., a novel lactic acid bacterium isolated from fresh coffee beans.</title>
        <authorList>
            <person name="Chen Y.-S."/>
        </authorList>
    </citation>
    <scope>NUCLEOTIDE SEQUENCE [LARGE SCALE GENOMIC DNA]</scope>
    <source>
        <strain evidence="5 6">ALS3</strain>
    </source>
</reference>
<evidence type="ECO:0000256" key="2">
    <source>
        <dbReference type="ARBA" id="ARBA00022898"/>
    </source>
</evidence>
<organism evidence="5 6">
    <name type="scientific">Enterococcus alishanensis</name>
    <dbReference type="NCBI Taxonomy" id="1303817"/>
    <lineage>
        <taxon>Bacteria</taxon>
        <taxon>Bacillati</taxon>
        <taxon>Bacillota</taxon>
        <taxon>Bacilli</taxon>
        <taxon>Lactobacillales</taxon>
        <taxon>Enterococcaceae</taxon>
        <taxon>Enterococcus</taxon>
    </lineage>
</organism>
<dbReference type="InterPro" id="IPR010969">
    <property type="entry name" value="Cys_dSase-rel_unknwn_funct"/>
</dbReference>
<sequence length="376" mass="40728">MGYYFDNAATTLQKPPVVAKKVAEILSADAYGNPSRGAHGYSLNAYQVVDEARENLKKLFHANQNYEVAFTNNATVALNEVLKGLLQAGDHVITTSWEHNSVLRPLYQLETSGITLDFVSSSSVTGELNLAEFVEKITANTKAIVINHASNVTGNLVDLSAIKKICREHHLFLVVDASQTAGVVSIDLSDEGIDALCFTGHKSLYGPQGTGGVCLKKDLPLEPVLTGGDGMQSFSKTQPKRLPTLLEAGTVNVPGIAGLGASVAWLLENPYQSNDLGELFVTELQKMPEVNLYGDFTKPRVDVFSLNIKDAESAIVSDLLWSEFEIATRPGYHCAPLMHEALGTADRGTVRFSFSRFTTKAEVVLAIEALKDLAQR</sequence>
<evidence type="ECO:0000256" key="3">
    <source>
        <dbReference type="RuleBase" id="RU004075"/>
    </source>
</evidence>
<evidence type="ECO:0000313" key="5">
    <source>
        <dbReference type="EMBL" id="MBV7390476.1"/>
    </source>
</evidence>
<dbReference type="PIRSF" id="PIRSF005572">
    <property type="entry name" value="NifS"/>
    <property type="match status" value="1"/>
</dbReference>
<dbReference type="InterPro" id="IPR016454">
    <property type="entry name" value="Cysteine_dSase"/>
</dbReference>
<name>A0ABS6TC64_9ENTE</name>
<evidence type="ECO:0000259" key="4">
    <source>
        <dbReference type="Pfam" id="PF00266"/>
    </source>
</evidence>
<evidence type="ECO:0000256" key="1">
    <source>
        <dbReference type="ARBA" id="ARBA00001933"/>
    </source>
</evidence>
<feature type="domain" description="Aminotransferase class V" evidence="4">
    <location>
        <begin position="4"/>
        <end position="363"/>
    </location>
</feature>
<dbReference type="PANTHER" id="PTHR43586:SF4">
    <property type="entry name" value="ISOPENICILLIN N EPIMERASE"/>
    <property type="match status" value="1"/>
</dbReference>
<proteinExistence type="inferred from homology"/>
<dbReference type="Pfam" id="PF00266">
    <property type="entry name" value="Aminotran_5"/>
    <property type="match status" value="1"/>
</dbReference>
<dbReference type="InterPro" id="IPR020578">
    <property type="entry name" value="Aminotrans_V_PyrdxlP_BS"/>
</dbReference>
<protein>
    <submittedName>
        <fullName evidence="5">Aminotransferase class V-fold PLP-dependent enzyme</fullName>
    </submittedName>
</protein>
<comment type="cofactor">
    <cofactor evidence="1">
        <name>pyridoxal 5'-phosphate</name>
        <dbReference type="ChEBI" id="CHEBI:597326"/>
    </cofactor>
</comment>
<dbReference type="EMBL" id="JAHUZB010000003">
    <property type="protein sequence ID" value="MBV7390476.1"/>
    <property type="molecule type" value="Genomic_DNA"/>
</dbReference>
<evidence type="ECO:0000313" key="6">
    <source>
        <dbReference type="Proteomes" id="UP000774130"/>
    </source>
</evidence>
<dbReference type="PROSITE" id="PS00595">
    <property type="entry name" value="AA_TRANSFER_CLASS_5"/>
    <property type="match status" value="1"/>
</dbReference>
<dbReference type="NCBIfam" id="TIGR01977">
    <property type="entry name" value="am_tr_V_EF2568"/>
    <property type="match status" value="1"/>
</dbReference>
<dbReference type="Proteomes" id="UP000774130">
    <property type="component" value="Unassembled WGS sequence"/>
</dbReference>
<dbReference type="RefSeq" id="WP_218325541.1">
    <property type="nucleotide sequence ID" value="NZ_JAHUZB010000003.1"/>
</dbReference>
<dbReference type="PANTHER" id="PTHR43586">
    <property type="entry name" value="CYSTEINE DESULFURASE"/>
    <property type="match status" value="1"/>
</dbReference>
<accession>A0ABS6TC64</accession>
<dbReference type="GO" id="GO:0008483">
    <property type="term" value="F:transaminase activity"/>
    <property type="evidence" value="ECO:0007669"/>
    <property type="project" value="UniProtKB-KW"/>
</dbReference>
<gene>
    <name evidence="5" type="ORF">KUA55_07280</name>
</gene>
<dbReference type="InterPro" id="IPR000192">
    <property type="entry name" value="Aminotrans_V_dom"/>
</dbReference>
<keyword evidence="6" id="KW-1185">Reference proteome</keyword>
<comment type="similarity">
    <text evidence="3">Belongs to the class-V pyridoxal-phosphate-dependent aminotransferase family.</text>
</comment>
<keyword evidence="5" id="KW-0032">Aminotransferase</keyword>
<keyword evidence="2" id="KW-0663">Pyridoxal phosphate</keyword>
<comment type="caution">
    <text evidence="5">The sequence shown here is derived from an EMBL/GenBank/DDBJ whole genome shotgun (WGS) entry which is preliminary data.</text>
</comment>
<keyword evidence="5" id="KW-0808">Transferase</keyword>